<reference evidence="1" key="1">
    <citation type="submission" date="2020-01" db="EMBL/GenBank/DDBJ databases">
        <authorList>
            <consortium name="DOE Joint Genome Institute"/>
            <person name="Haridas S."/>
            <person name="Albert R."/>
            <person name="Binder M."/>
            <person name="Bloem J."/>
            <person name="Labutti K."/>
            <person name="Salamov A."/>
            <person name="Andreopoulos B."/>
            <person name="Baker S.E."/>
            <person name="Barry K."/>
            <person name="Bills G."/>
            <person name="Bluhm B.H."/>
            <person name="Cannon C."/>
            <person name="Castanera R."/>
            <person name="Culley D.E."/>
            <person name="Daum C."/>
            <person name="Ezra D."/>
            <person name="Gonzalez J.B."/>
            <person name="Henrissat B."/>
            <person name="Kuo A."/>
            <person name="Liang C."/>
            <person name="Lipzen A."/>
            <person name="Lutzoni F."/>
            <person name="Magnuson J."/>
            <person name="Mondo S."/>
            <person name="Nolan M."/>
            <person name="Ohm R."/>
            <person name="Pangilinan J."/>
            <person name="Park H.-J."/>
            <person name="Ramirez L."/>
            <person name="Alfaro M."/>
            <person name="Sun H."/>
            <person name="Tritt A."/>
            <person name="Yoshinaga Y."/>
            <person name="Zwiers L.-H."/>
            <person name="Turgeon B.G."/>
            <person name="Goodwin S.B."/>
            <person name="Spatafora J.W."/>
            <person name="Crous P.W."/>
            <person name="Grigoriev I.V."/>
        </authorList>
    </citation>
    <scope>NUCLEOTIDE SEQUENCE</scope>
    <source>
        <strain evidence="1">CBS 394.84</strain>
    </source>
</reference>
<comment type="caution">
    <text evidence="1">The sequence shown here is derived from an EMBL/GenBank/DDBJ whole genome shotgun (WGS) entry which is preliminary data.</text>
</comment>
<evidence type="ECO:0000313" key="2">
    <source>
        <dbReference type="Proteomes" id="UP000800039"/>
    </source>
</evidence>
<organism evidence="1 2">
    <name type="scientific">Cucurbitaria berberidis CBS 394.84</name>
    <dbReference type="NCBI Taxonomy" id="1168544"/>
    <lineage>
        <taxon>Eukaryota</taxon>
        <taxon>Fungi</taxon>
        <taxon>Dikarya</taxon>
        <taxon>Ascomycota</taxon>
        <taxon>Pezizomycotina</taxon>
        <taxon>Dothideomycetes</taxon>
        <taxon>Pleosporomycetidae</taxon>
        <taxon>Pleosporales</taxon>
        <taxon>Pleosporineae</taxon>
        <taxon>Cucurbitariaceae</taxon>
        <taxon>Cucurbitaria</taxon>
    </lineage>
</organism>
<dbReference type="RefSeq" id="XP_040791888.1">
    <property type="nucleotide sequence ID" value="XM_040928111.1"/>
</dbReference>
<dbReference type="AlphaFoldDB" id="A0A9P4GQC2"/>
<feature type="non-terminal residue" evidence="1">
    <location>
        <position position="1"/>
    </location>
</feature>
<proteinExistence type="predicted"/>
<dbReference type="EMBL" id="ML976615">
    <property type="protein sequence ID" value="KAF1849325.1"/>
    <property type="molecule type" value="Genomic_DNA"/>
</dbReference>
<dbReference type="Proteomes" id="UP000800039">
    <property type="component" value="Unassembled WGS sequence"/>
</dbReference>
<sequence>DRVIYERRDWVNANEKHLNDLAEKHLTAIEDDSMTSPAELNAYWDKFLDGLREIENTVPIAKSSQHSATQMSPGVRQAFAEVKRCARDYKAFRTPELEKRHEEAELVAKELWKIERQNAWYDHVAKSTANLQGAYKKYHWALKQETAREPAHMPPLVEGEEPNITTHTSPQAKSDCLARALLLVSTDKNEQPTAPDLPFDVNPNQLPTCALLQYEDIDRLIRKMPRIRATVDGGVSNIFIKICRKVLVPHLLRFCKLLPLCKRFSSVLSLSLD</sequence>
<evidence type="ECO:0000313" key="1">
    <source>
        <dbReference type="EMBL" id="KAF1849325.1"/>
    </source>
</evidence>
<protein>
    <submittedName>
        <fullName evidence="1">Uncharacterized protein</fullName>
    </submittedName>
</protein>
<dbReference type="GeneID" id="63845364"/>
<gene>
    <name evidence="1" type="ORF">K460DRAFT_276385</name>
</gene>
<dbReference type="OrthoDB" id="3935025at2759"/>
<accession>A0A9P4GQC2</accession>
<name>A0A9P4GQC2_9PLEO</name>
<keyword evidence="2" id="KW-1185">Reference proteome</keyword>